<dbReference type="SUPFAM" id="SSF56317">
    <property type="entry name" value="Carbon-nitrogen hydrolase"/>
    <property type="match status" value="1"/>
</dbReference>
<dbReference type="Pfam" id="PF00795">
    <property type="entry name" value="CN_hydrolase"/>
    <property type="match status" value="1"/>
</dbReference>
<dbReference type="FunFam" id="3.60.110.10:FF:000011">
    <property type="entry name" value="Cyanide hydratase"/>
    <property type="match status" value="1"/>
</dbReference>
<dbReference type="EMBL" id="ML732155">
    <property type="protein sequence ID" value="KAB8078746.1"/>
    <property type="molecule type" value="Genomic_DNA"/>
</dbReference>
<comment type="catalytic activity">
    <reaction evidence="3">
        <text>a nitrile + 2 H2O = a carboxylate + NH4(+)</text>
        <dbReference type="Rhea" id="RHEA:21724"/>
        <dbReference type="ChEBI" id="CHEBI:15377"/>
        <dbReference type="ChEBI" id="CHEBI:18379"/>
        <dbReference type="ChEBI" id="CHEBI:28938"/>
        <dbReference type="ChEBI" id="CHEBI:29067"/>
        <dbReference type="EC" id="3.5.5.1"/>
    </reaction>
</comment>
<dbReference type="OrthoDB" id="10250282at2759"/>
<dbReference type="EC" id="3.5.5.1" evidence="4"/>
<dbReference type="CDD" id="cd07564">
    <property type="entry name" value="nitrilases_CHs"/>
    <property type="match status" value="1"/>
</dbReference>
<dbReference type="GO" id="GO:0016836">
    <property type="term" value="F:hydro-lyase activity"/>
    <property type="evidence" value="ECO:0007669"/>
    <property type="project" value="UniProtKB-ARBA"/>
</dbReference>
<evidence type="ECO:0000313" key="7">
    <source>
        <dbReference type="Proteomes" id="UP000326565"/>
    </source>
</evidence>
<dbReference type="PANTHER" id="PTHR46044:SF14">
    <property type="entry name" value="ARYLACETONITRILASE"/>
    <property type="match status" value="1"/>
</dbReference>
<dbReference type="Gene3D" id="3.60.110.10">
    <property type="entry name" value="Carbon-nitrogen hydrolase"/>
    <property type="match status" value="1"/>
</dbReference>
<dbReference type="PROSITE" id="PS00921">
    <property type="entry name" value="NITRIL_CHT_2"/>
    <property type="match status" value="1"/>
</dbReference>
<protein>
    <recommendedName>
        <fullName evidence="4">nitrilase</fullName>
        <ecNumber evidence="4">3.5.5.1</ecNumber>
    </recommendedName>
</protein>
<gene>
    <name evidence="6" type="ORF">BDV29DRAFT_165690</name>
</gene>
<dbReference type="InterPro" id="IPR003010">
    <property type="entry name" value="C-N_Hydrolase"/>
</dbReference>
<evidence type="ECO:0000259" key="5">
    <source>
        <dbReference type="PROSITE" id="PS50263"/>
    </source>
</evidence>
<accession>A0A5N5XDI0</accession>
<dbReference type="GO" id="GO:0000257">
    <property type="term" value="F:nitrilase activity"/>
    <property type="evidence" value="ECO:0007669"/>
    <property type="project" value="UniProtKB-EC"/>
</dbReference>
<comment type="similarity">
    <text evidence="1">Belongs to the carbon-nitrogen hydrolase superfamily. Nitrilase family.</text>
</comment>
<dbReference type="InterPro" id="IPR036526">
    <property type="entry name" value="C-N_Hydrolase_sf"/>
</dbReference>
<feature type="domain" description="CN hydrolase" evidence="5">
    <location>
        <begin position="44"/>
        <end position="317"/>
    </location>
</feature>
<dbReference type="PANTHER" id="PTHR46044">
    <property type="entry name" value="NITRILASE"/>
    <property type="match status" value="1"/>
</dbReference>
<sequence length="354" mass="39442">MEIFRPRSSQAQHYLSSACVHKYLTQILLRGEDSFMDPSTSDKIRVAAVQAEPEWLDLEASVNKTCSLIQEAASQDVQLIAFPECWIPGYPAWIWSRPVDLERSVAYIRNSLVYGSPDMERIRVCAIENKINVVLGFSENDHGSLYISQCVITDEGEIKAPRRKIKPTHMERTVFGDCTGDSLHNVVDTSVGRVGALSCWEHINPLLKYHTYHQRELIHVAAWPPVHAHSGGSDLWSMSREGCRALSRTYAIESSAFVLHTTSLISEKGIKIMGTADGGLMNVPGGGAAAIYAPDGRQITNDLPETQEGLIIADLEKDRVLETRCFVDPCGHYSRPDLLWLGVDSEAKKHVRQN</sequence>
<dbReference type="InterPro" id="IPR044149">
    <property type="entry name" value="Nitrilases_CHs"/>
</dbReference>
<organism evidence="6 7">
    <name type="scientific">Aspergillus leporis</name>
    <dbReference type="NCBI Taxonomy" id="41062"/>
    <lineage>
        <taxon>Eukaryota</taxon>
        <taxon>Fungi</taxon>
        <taxon>Dikarya</taxon>
        <taxon>Ascomycota</taxon>
        <taxon>Pezizomycotina</taxon>
        <taxon>Eurotiomycetes</taxon>
        <taxon>Eurotiomycetidae</taxon>
        <taxon>Eurotiales</taxon>
        <taxon>Aspergillaceae</taxon>
        <taxon>Aspergillus</taxon>
        <taxon>Aspergillus subgen. Circumdati</taxon>
    </lineage>
</organism>
<name>A0A5N5XDI0_9EURO</name>
<keyword evidence="2 6" id="KW-0378">Hydrolase</keyword>
<dbReference type="AlphaFoldDB" id="A0A5N5XDI0"/>
<dbReference type="InterPro" id="IPR000132">
    <property type="entry name" value="Nitrilase/CN_hydratase_CS"/>
</dbReference>
<evidence type="ECO:0000256" key="3">
    <source>
        <dbReference type="ARBA" id="ARBA00036406"/>
    </source>
</evidence>
<evidence type="ECO:0000256" key="2">
    <source>
        <dbReference type="ARBA" id="ARBA00022801"/>
    </source>
</evidence>
<keyword evidence="7" id="KW-1185">Reference proteome</keyword>
<dbReference type="Proteomes" id="UP000326565">
    <property type="component" value="Unassembled WGS sequence"/>
</dbReference>
<dbReference type="PROSITE" id="PS51257">
    <property type="entry name" value="PROKAR_LIPOPROTEIN"/>
    <property type="match status" value="1"/>
</dbReference>
<dbReference type="PROSITE" id="PS50263">
    <property type="entry name" value="CN_HYDROLASE"/>
    <property type="match status" value="1"/>
</dbReference>
<proteinExistence type="inferred from homology"/>
<evidence type="ECO:0000313" key="6">
    <source>
        <dbReference type="EMBL" id="KAB8078746.1"/>
    </source>
</evidence>
<evidence type="ECO:0000256" key="4">
    <source>
        <dbReference type="ARBA" id="ARBA00039045"/>
    </source>
</evidence>
<reference evidence="6 7" key="1">
    <citation type="submission" date="2019-04" db="EMBL/GenBank/DDBJ databases">
        <title>Friends and foes A comparative genomics study of 23 Aspergillus species from section Flavi.</title>
        <authorList>
            <consortium name="DOE Joint Genome Institute"/>
            <person name="Kjaerbolling I."/>
            <person name="Vesth T."/>
            <person name="Frisvad J.C."/>
            <person name="Nybo J.L."/>
            <person name="Theobald S."/>
            <person name="Kildgaard S."/>
            <person name="Isbrandt T."/>
            <person name="Kuo A."/>
            <person name="Sato A."/>
            <person name="Lyhne E.K."/>
            <person name="Kogle M.E."/>
            <person name="Wiebenga A."/>
            <person name="Kun R.S."/>
            <person name="Lubbers R.J."/>
            <person name="Makela M.R."/>
            <person name="Barry K."/>
            <person name="Chovatia M."/>
            <person name="Clum A."/>
            <person name="Daum C."/>
            <person name="Haridas S."/>
            <person name="He G."/>
            <person name="LaButti K."/>
            <person name="Lipzen A."/>
            <person name="Mondo S."/>
            <person name="Riley R."/>
            <person name="Salamov A."/>
            <person name="Simmons B.A."/>
            <person name="Magnuson J.K."/>
            <person name="Henrissat B."/>
            <person name="Mortensen U.H."/>
            <person name="Larsen T.O."/>
            <person name="Devries R.P."/>
            <person name="Grigoriev I.V."/>
            <person name="Machida M."/>
            <person name="Baker S.E."/>
            <person name="Andersen M.R."/>
        </authorList>
    </citation>
    <scope>NUCLEOTIDE SEQUENCE [LARGE SCALE GENOMIC DNA]</scope>
    <source>
        <strain evidence="6 7">CBS 151.66</strain>
    </source>
</reference>
<evidence type="ECO:0000256" key="1">
    <source>
        <dbReference type="ARBA" id="ARBA00008129"/>
    </source>
</evidence>